<gene>
    <name evidence="2" type="ORF">DPMN_102060</name>
</gene>
<keyword evidence="3" id="KW-1185">Reference proteome</keyword>
<accession>A0A9D4LK03</accession>
<feature type="region of interest" description="Disordered" evidence="1">
    <location>
        <begin position="31"/>
        <end position="55"/>
    </location>
</feature>
<reference evidence="2" key="2">
    <citation type="submission" date="2020-11" db="EMBL/GenBank/DDBJ databases">
        <authorList>
            <person name="McCartney M.A."/>
            <person name="Auch B."/>
            <person name="Kono T."/>
            <person name="Mallez S."/>
            <person name="Becker A."/>
            <person name="Gohl D.M."/>
            <person name="Silverstein K.A.T."/>
            <person name="Koren S."/>
            <person name="Bechman K.B."/>
            <person name="Herman A."/>
            <person name="Abrahante J.E."/>
            <person name="Garbe J."/>
        </authorList>
    </citation>
    <scope>NUCLEOTIDE SEQUENCE</scope>
    <source>
        <strain evidence="2">Duluth1</strain>
        <tissue evidence="2">Whole animal</tissue>
    </source>
</reference>
<dbReference type="Proteomes" id="UP000828390">
    <property type="component" value="Unassembled WGS sequence"/>
</dbReference>
<name>A0A9D4LK03_DREPO</name>
<protein>
    <submittedName>
        <fullName evidence="2">Uncharacterized protein</fullName>
    </submittedName>
</protein>
<organism evidence="2 3">
    <name type="scientific">Dreissena polymorpha</name>
    <name type="common">Zebra mussel</name>
    <name type="synonym">Mytilus polymorpha</name>
    <dbReference type="NCBI Taxonomy" id="45954"/>
    <lineage>
        <taxon>Eukaryota</taxon>
        <taxon>Metazoa</taxon>
        <taxon>Spiralia</taxon>
        <taxon>Lophotrochozoa</taxon>
        <taxon>Mollusca</taxon>
        <taxon>Bivalvia</taxon>
        <taxon>Autobranchia</taxon>
        <taxon>Heteroconchia</taxon>
        <taxon>Euheterodonta</taxon>
        <taxon>Imparidentia</taxon>
        <taxon>Neoheterodontei</taxon>
        <taxon>Myida</taxon>
        <taxon>Dreissenoidea</taxon>
        <taxon>Dreissenidae</taxon>
        <taxon>Dreissena</taxon>
    </lineage>
</organism>
<dbReference type="EMBL" id="JAIWYP010000003">
    <property type="protein sequence ID" value="KAH3859341.1"/>
    <property type="molecule type" value="Genomic_DNA"/>
</dbReference>
<evidence type="ECO:0000256" key="1">
    <source>
        <dbReference type="SAM" id="MobiDB-lite"/>
    </source>
</evidence>
<evidence type="ECO:0000313" key="3">
    <source>
        <dbReference type="Proteomes" id="UP000828390"/>
    </source>
</evidence>
<dbReference type="AlphaFoldDB" id="A0A9D4LK03"/>
<comment type="caution">
    <text evidence="2">The sequence shown here is derived from an EMBL/GenBank/DDBJ whole genome shotgun (WGS) entry which is preliminary data.</text>
</comment>
<proteinExistence type="predicted"/>
<evidence type="ECO:0000313" key="2">
    <source>
        <dbReference type="EMBL" id="KAH3859341.1"/>
    </source>
</evidence>
<reference evidence="2" key="1">
    <citation type="journal article" date="2019" name="bioRxiv">
        <title>The Genome of the Zebra Mussel, Dreissena polymorpha: A Resource for Invasive Species Research.</title>
        <authorList>
            <person name="McCartney M.A."/>
            <person name="Auch B."/>
            <person name="Kono T."/>
            <person name="Mallez S."/>
            <person name="Zhang Y."/>
            <person name="Obille A."/>
            <person name="Becker A."/>
            <person name="Abrahante J.E."/>
            <person name="Garbe J."/>
            <person name="Badalamenti J.P."/>
            <person name="Herman A."/>
            <person name="Mangelson H."/>
            <person name="Liachko I."/>
            <person name="Sullivan S."/>
            <person name="Sone E.D."/>
            <person name="Koren S."/>
            <person name="Silverstein K.A.T."/>
            <person name="Beckman K.B."/>
            <person name="Gohl D.M."/>
        </authorList>
    </citation>
    <scope>NUCLEOTIDE SEQUENCE</scope>
    <source>
        <strain evidence="2">Duluth1</strain>
        <tissue evidence="2">Whole animal</tissue>
    </source>
</reference>
<sequence>MLSAHQGPNQLRVRVSVGRVPSLHVLHIRDRVHRTPARGGGPAGAGDTEQVQHTRGNVQRRYATEGYKFITHSRHLTL</sequence>